<dbReference type="Proteomes" id="UP001515943">
    <property type="component" value="Unassembled WGS sequence"/>
</dbReference>
<evidence type="ECO:0000259" key="2">
    <source>
        <dbReference type="Pfam" id="PF08241"/>
    </source>
</evidence>
<dbReference type="InterPro" id="IPR029063">
    <property type="entry name" value="SAM-dependent_MTases_sf"/>
</dbReference>
<dbReference type="GO" id="GO:0032259">
    <property type="term" value="P:methylation"/>
    <property type="evidence" value="ECO:0007669"/>
    <property type="project" value="UniProtKB-KW"/>
</dbReference>
<reference evidence="3 4" key="1">
    <citation type="submission" date="2019-08" db="EMBL/GenBank/DDBJ databases">
        <title>Lentzea from Indian Himalayas.</title>
        <authorList>
            <person name="Mandal S."/>
            <person name="Mallick Gupta A."/>
            <person name="Maiti P.K."/>
            <person name="Sarkar J."/>
            <person name="Mandal S."/>
        </authorList>
    </citation>
    <scope>NUCLEOTIDE SEQUENCE [LARGE SCALE GENOMIC DNA]</scope>
    <source>
        <strain evidence="3 4">PSKA42</strain>
    </source>
</reference>
<evidence type="ECO:0000256" key="1">
    <source>
        <dbReference type="ARBA" id="ARBA00022679"/>
    </source>
</evidence>
<proteinExistence type="predicted"/>
<accession>A0ABX1FPG6</accession>
<dbReference type="InterPro" id="IPR013216">
    <property type="entry name" value="Methyltransf_11"/>
</dbReference>
<evidence type="ECO:0000313" key="3">
    <source>
        <dbReference type="EMBL" id="NKE60810.1"/>
    </source>
</evidence>
<dbReference type="Pfam" id="PF08241">
    <property type="entry name" value="Methyltransf_11"/>
    <property type="match status" value="1"/>
</dbReference>
<dbReference type="SUPFAM" id="SSF53335">
    <property type="entry name" value="S-adenosyl-L-methionine-dependent methyltransferases"/>
    <property type="match status" value="1"/>
</dbReference>
<name>A0ABX1FPG6_9PSEU</name>
<keyword evidence="3" id="KW-0489">Methyltransferase</keyword>
<keyword evidence="4" id="KW-1185">Reference proteome</keyword>
<dbReference type="EMBL" id="VSRL01000139">
    <property type="protein sequence ID" value="NKE60810.1"/>
    <property type="molecule type" value="Genomic_DNA"/>
</dbReference>
<keyword evidence="1" id="KW-0808">Transferase</keyword>
<organism evidence="3 4">
    <name type="scientific">Lentzea indica</name>
    <dbReference type="NCBI Taxonomy" id="2604800"/>
    <lineage>
        <taxon>Bacteria</taxon>
        <taxon>Bacillati</taxon>
        <taxon>Actinomycetota</taxon>
        <taxon>Actinomycetes</taxon>
        <taxon>Pseudonocardiales</taxon>
        <taxon>Pseudonocardiaceae</taxon>
        <taxon>Lentzea</taxon>
    </lineage>
</organism>
<feature type="domain" description="Methyltransferase type 11" evidence="2">
    <location>
        <begin position="123"/>
        <end position="217"/>
    </location>
</feature>
<dbReference type="PANTHER" id="PTHR44068:SF1">
    <property type="entry name" value="HYPOTHETICAL LOC100005854"/>
    <property type="match status" value="1"/>
</dbReference>
<dbReference type="PANTHER" id="PTHR44068">
    <property type="entry name" value="ZGC:194242"/>
    <property type="match status" value="1"/>
</dbReference>
<dbReference type="InterPro" id="IPR050447">
    <property type="entry name" value="Erg6_SMT_methyltransf"/>
</dbReference>
<sequence length="331" mass="37067">MHERASPSGSAATVRNLRNAHLGRALMTNGNAATGLRDLNAGIPGADQIKGAVSAVYDDVASWSRTGDFWNWGMHCEELLNELNSLRPNFNAGVSDGFSEQLYFQTLRGLPYAKSEFKTLNVLEVGCGMGEGLNFLTRLVDPARAVGLDISTAAIRRANALLARGDRLTYVEGDAERLPFADGEFDLVINVESSHNYPDVERFFREVSRVLKPGGHFSHIDVFDPRSYVRFTKLQQEIADFEWIHERDVTENVKSAIRRRMAPGSFFRKEYARKQMPIRARIIGGIGGAHYAGADFIGHKDALSRVLEIARIRPRFVGEYESYRHHLARRA</sequence>
<evidence type="ECO:0000313" key="4">
    <source>
        <dbReference type="Proteomes" id="UP001515943"/>
    </source>
</evidence>
<dbReference type="CDD" id="cd02440">
    <property type="entry name" value="AdoMet_MTases"/>
    <property type="match status" value="1"/>
</dbReference>
<comment type="caution">
    <text evidence="3">The sequence shown here is derived from an EMBL/GenBank/DDBJ whole genome shotgun (WGS) entry which is preliminary data.</text>
</comment>
<protein>
    <submittedName>
        <fullName evidence="3">Methyltransferase domain-containing protein</fullName>
    </submittedName>
</protein>
<dbReference type="Gene3D" id="3.40.50.150">
    <property type="entry name" value="Vaccinia Virus protein VP39"/>
    <property type="match status" value="1"/>
</dbReference>
<dbReference type="GO" id="GO:0008168">
    <property type="term" value="F:methyltransferase activity"/>
    <property type="evidence" value="ECO:0007669"/>
    <property type="project" value="UniProtKB-KW"/>
</dbReference>
<gene>
    <name evidence="3" type="ORF">FXN61_30130</name>
</gene>